<protein>
    <submittedName>
        <fullName evidence="2">Uncharacterized protein</fullName>
    </submittedName>
</protein>
<feature type="compositionally biased region" description="Basic and acidic residues" evidence="1">
    <location>
        <begin position="1"/>
        <end position="14"/>
    </location>
</feature>
<gene>
    <name evidence="2" type="ORF">ASEP1449_LOCUS2693</name>
</gene>
<feature type="compositionally biased region" description="Low complexity" evidence="1">
    <location>
        <begin position="94"/>
        <end position="112"/>
    </location>
</feature>
<accession>A0A7S2U7D3</accession>
<dbReference type="EMBL" id="HBHQ01004058">
    <property type="protein sequence ID" value="CAD9810869.1"/>
    <property type="molecule type" value="Transcribed_RNA"/>
</dbReference>
<sequence>MSKGIDYSKWDHLDYGSSSDEDDNDEAPSGQQPRVTRLDTPSRVTRSPTGAVSISASSNDPPLDRMPNHSNSDKSLGVMSLSTNKKTPLLTSNTMVPPTTEPTTVSSSVTTP</sequence>
<dbReference type="AlphaFoldDB" id="A0A7S2U7D3"/>
<organism evidence="2">
    <name type="scientific">Attheya septentrionalis</name>
    <dbReference type="NCBI Taxonomy" id="420275"/>
    <lineage>
        <taxon>Eukaryota</taxon>
        <taxon>Sar</taxon>
        <taxon>Stramenopiles</taxon>
        <taxon>Ochrophyta</taxon>
        <taxon>Bacillariophyta</taxon>
        <taxon>Coscinodiscophyceae</taxon>
        <taxon>Chaetocerotophycidae</taxon>
        <taxon>Chaetocerotales</taxon>
        <taxon>Attheyaceae</taxon>
        <taxon>Attheya</taxon>
    </lineage>
</organism>
<feature type="compositionally biased region" description="Polar residues" evidence="1">
    <location>
        <begin position="42"/>
        <end position="60"/>
    </location>
</feature>
<name>A0A7S2U7D3_9STRA</name>
<feature type="region of interest" description="Disordered" evidence="1">
    <location>
        <begin position="1"/>
        <end position="112"/>
    </location>
</feature>
<evidence type="ECO:0000313" key="2">
    <source>
        <dbReference type="EMBL" id="CAD9810869.1"/>
    </source>
</evidence>
<proteinExistence type="predicted"/>
<reference evidence="2" key="1">
    <citation type="submission" date="2021-01" db="EMBL/GenBank/DDBJ databases">
        <authorList>
            <person name="Corre E."/>
            <person name="Pelletier E."/>
            <person name="Niang G."/>
            <person name="Scheremetjew M."/>
            <person name="Finn R."/>
            <person name="Kale V."/>
            <person name="Holt S."/>
            <person name="Cochrane G."/>
            <person name="Meng A."/>
            <person name="Brown T."/>
            <person name="Cohen L."/>
        </authorList>
    </citation>
    <scope>NUCLEOTIDE SEQUENCE</scope>
    <source>
        <strain evidence="2">CCMP2084</strain>
    </source>
</reference>
<feature type="compositionally biased region" description="Polar residues" evidence="1">
    <location>
        <begin position="68"/>
        <end position="93"/>
    </location>
</feature>
<evidence type="ECO:0000256" key="1">
    <source>
        <dbReference type="SAM" id="MobiDB-lite"/>
    </source>
</evidence>